<dbReference type="CDD" id="cd09917">
    <property type="entry name" value="F-box_SF"/>
    <property type="match status" value="1"/>
</dbReference>
<accession>A0A9J6C3Z3</accession>
<reference evidence="2" key="1">
    <citation type="submission" date="2021-03" db="EMBL/GenBank/DDBJ databases">
        <title>Chromosome level genome of the anhydrobiotic midge Polypedilum vanderplanki.</title>
        <authorList>
            <person name="Yoshida Y."/>
            <person name="Kikawada T."/>
            <person name="Gusev O."/>
        </authorList>
    </citation>
    <scope>NUCLEOTIDE SEQUENCE</scope>
    <source>
        <strain evidence="2">NIAS01</strain>
        <tissue evidence="2">Whole body or cell culture</tissue>
    </source>
</reference>
<dbReference type="SUPFAM" id="SSF81383">
    <property type="entry name" value="F-box domain"/>
    <property type="match status" value="1"/>
</dbReference>
<dbReference type="Gene3D" id="3.80.10.10">
    <property type="entry name" value="Ribonuclease Inhibitor"/>
    <property type="match status" value="1"/>
</dbReference>
<evidence type="ECO:0000259" key="1">
    <source>
        <dbReference type="PROSITE" id="PS50181"/>
    </source>
</evidence>
<dbReference type="InterPro" id="IPR036047">
    <property type="entry name" value="F-box-like_dom_sf"/>
</dbReference>
<comment type="caution">
    <text evidence="2">The sequence shown here is derived from an EMBL/GenBank/DDBJ whole genome shotgun (WGS) entry which is preliminary data.</text>
</comment>
<dbReference type="InterPro" id="IPR032675">
    <property type="entry name" value="LRR_dom_sf"/>
</dbReference>
<dbReference type="Pfam" id="PF12937">
    <property type="entry name" value="F-box-like"/>
    <property type="match status" value="1"/>
</dbReference>
<dbReference type="AlphaFoldDB" id="A0A9J6C3Z3"/>
<dbReference type="SMART" id="SM00256">
    <property type="entry name" value="FBOX"/>
    <property type="match status" value="1"/>
</dbReference>
<organism evidence="2 3">
    <name type="scientific">Polypedilum vanderplanki</name>
    <name type="common">Sleeping chironomid midge</name>
    <dbReference type="NCBI Taxonomy" id="319348"/>
    <lineage>
        <taxon>Eukaryota</taxon>
        <taxon>Metazoa</taxon>
        <taxon>Ecdysozoa</taxon>
        <taxon>Arthropoda</taxon>
        <taxon>Hexapoda</taxon>
        <taxon>Insecta</taxon>
        <taxon>Pterygota</taxon>
        <taxon>Neoptera</taxon>
        <taxon>Endopterygota</taxon>
        <taxon>Diptera</taxon>
        <taxon>Nematocera</taxon>
        <taxon>Chironomoidea</taxon>
        <taxon>Chironomidae</taxon>
        <taxon>Chironominae</taxon>
        <taxon>Polypedilum</taxon>
        <taxon>Polypedilum</taxon>
    </lineage>
</organism>
<keyword evidence="3" id="KW-1185">Reference proteome</keyword>
<dbReference type="Gene3D" id="1.20.1280.50">
    <property type="match status" value="1"/>
</dbReference>
<protein>
    <recommendedName>
        <fullName evidence="1">F-box domain-containing protein</fullName>
    </recommendedName>
</protein>
<sequence>MTDNIINNLPDEVFLEIFNYFNGKSLKSLMFVCKRWAEIISGHASSMKKLPVNMKKLLLDYNGNISHNFHTLNIEHINIFNHDLHDYLLISLGRSVQCLNISYCVINANHLKSLLENLIHLNELAITKSRISDDPIIEKVNENEFKIKKFKVTHINNNILKYLNNIQVSEMEIIDANNYKINHEYLIEFILRQKSMRSLIVEELNNNVNSLFLTNDLKHATFRLKKFTGLFCTNLTRHEFFNENLISFLNVHANSLETLKITGSSLSPNTYKFSISHLSNLYMLELNPNSIPQENSFYKNLPKNTNLKVFHIESTITRTNINGVLQIIRHYSNISNLMFFDTDEFISNDLFYAISHELKFLLNLSVLNFNKNFIPTHKIQILNSFSIKILNDIDQFLNFITLNNTLEKINVGWIKRDFGEEIVEKIITQPRLQYIKFGGRFIANKRIYEVISRDYKNLRTLELVVNNYDDIKNLKFIFPLDRNNFIPKCLYFEEFNDREPLND</sequence>
<dbReference type="InterPro" id="IPR001810">
    <property type="entry name" value="F-box_dom"/>
</dbReference>
<feature type="domain" description="F-box" evidence="1">
    <location>
        <begin position="3"/>
        <end position="50"/>
    </location>
</feature>
<dbReference type="OrthoDB" id="10257471at2759"/>
<dbReference type="SUPFAM" id="SSF52047">
    <property type="entry name" value="RNI-like"/>
    <property type="match status" value="1"/>
</dbReference>
<dbReference type="EMBL" id="JADBJN010000002">
    <property type="protein sequence ID" value="KAG5676584.1"/>
    <property type="molecule type" value="Genomic_DNA"/>
</dbReference>
<gene>
    <name evidence="2" type="ORF">PVAND_006407</name>
</gene>
<evidence type="ECO:0000313" key="3">
    <source>
        <dbReference type="Proteomes" id="UP001107558"/>
    </source>
</evidence>
<dbReference type="PROSITE" id="PS50181">
    <property type="entry name" value="FBOX"/>
    <property type="match status" value="1"/>
</dbReference>
<proteinExistence type="predicted"/>
<evidence type="ECO:0000313" key="2">
    <source>
        <dbReference type="EMBL" id="KAG5676584.1"/>
    </source>
</evidence>
<dbReference type="Proteomes" id="UP001107558">
    <property type="component" value="Chromosome 2"/>
</dbReference>
<name>A0A9J6C3Z3_POLVA</name>